<evidence type="ECO:0000256" key="1">
    <source>
        <dbReference type="SAM" id="SignalP"/>
    </source>
</evidence>
<organism evidence="2 3">
    <name type="scientific">Photobacterium rosenbergii</name>
    <dbReference type="NCBI Taxonomy" id="294936"/>
    <lineage>
        <taxon>Bacteria</taxon>
        <taxon>Pseudomonadati</taxon>
        <taxon>Pseudomonadota</taxon>
        <taxon>Gammaproteobacteria</taxon>
        <taxon>Vibrionales</taxon>
        <taxon>Vibrionaceae</taxon>
        <taxon>Photobacterium</taxon>
    </lineage>
</organism>
<feature type="chain" id="PRO_5015647448" evidence="1">
    <location>
        <begin position="24"/>
        <end position="717"/>
    </location>
</feature>
<reference evidence="2 3" key="1">
    <citation type="submission" date="2018-03" db="EMBL/GenBank/DDBJ databases">
        <title>Whole genome sequencing of Histamine producing bacteria.</title>
        <authorList>
            <person name="Butler K."/>
        </authorList>
    </citation>
    <scope>NUCLEOTIDE SEQUENCE [LARGE SCALE GENOMIC DNA]</scope>
    <source>
        <strain evidence="2 3">DSM 19138</strain>
    </source>
</reference>
<dbReference type="AlphaFoldDB" id="A0A2T3NFK0"/>
<keyword evidence="1" id="KW-0732">Signal</keyword>
<dbReference type="EMBL" id="PYMB01000003">
    <property type="protein sequence ID" value="PSW13356.1"/>
    <property type="molecule type" value="Genomic_DNA"/>
</dbReference>
<gene>
    <name evidence="2" type="ORF">C9J01_10955</name>
</gene>
<comment type="caution">
    <text evidence="2">The sequence shown here is derived from an EMBL/GenBank/DDBJ whole genome shotgun (WGS) entry which is preliminary data.</text>
</comment>
<dbReference type="OrthoDB" id="6395565at2"/>
<name>A0A2T3NFK0_9GAMM</name>
<feature type="signal peptide" evidence="1">
    <location>
        <begin position="1"/>
        <end position="23"/>
    </location>
</feature>
<protein>
    <submittedName>
        <fullName evidence="2">GlyGly-CTERM sorting domain-containing protein</fullName>
    </submittedName>
</protein>
<accession>A0A2T3NFK0</accession>
<evidence type="ECO:0000313" key="2">
    <source>
        <dbReference type="EMBL" id="PSW13356.1"/>
    </source>
</evidence>
<dbReference type="InterPro" id="IPR022562">
    <property type="entry name" value="DUF3466"/>
</dbReference>
<dbReference type="Proteomes" id="UP000241346">
    <property type="component" value="Unassembled WGS sequence"/>
</dbReference>
<dbReference type="Pfam" id="PF11949">
    <property type="entry name" value="DUF3466"/>
    <property type="match status" value="1"/>
</dbReference>
<proteinExistence type="predicted"/>
<evidence type="ECO:0000313" key="3">
    <source>
        <dbReference type="Proteomes" id="UP000241346"/>
    </source>
</evidence>
<sequence length="717" mass="78879">MQHKTLKLSALAVLVAGATGANAAVYRVVEVVPSTETQNAIDSRDYYNEVDKSELSRRLGFYGQGITASNVNEANPEDSDNCFKGINCNVNNYSVFGESRFGSDGINYRDEVPFILDNLQRINDVRRLENYCNSYLGPNTCQDWARTQFYGQGYDTNSLSNRIGFGGLVREYEAWTDNYFSNATAVVENLDQDNQADELNTLVEVSTFADDESTYSASSALGQIVDSEKHKTTNSVINGKGAVDLSEDGSGELTEYILGISSGAYFTDGSRNARQFNKRGFVNLVSSGNPEDKFALAPVEGDKLTETAGQSLAWDAVEYNGQLLVVGSASYDRSNFSDSDNKVPDDYNSGDPVFSDSAFRNCPTSFTEGLDSFYGTKECQLSVFANDGVFWSLKDGSSGNVAAKLLAENNLNTLDPDENDRSFQASARAIELVNNQPVVVGYTTDRYDNDYYAMRASVWELTGDINGETPPFTRKLIPGLELERSSDRVLTYTLATDINANNIVVGVAKNFRAENRSYAERMFVYDNNTGDNAQYLDSSKSNLFFTGSNGYPAAINNNNQIVGRLDAESVNQVNGRFRRQRGFTYIMEPIPGSNTLNEEEKAYFLDDLTNGGQYSDEANKYRIFEATGINDAGVISATAYKCEDGYDDFSKESFCQGGEPDVERIVAVKLIPIDENAEVAPKIEPRPTAESSVERQGASLGMLALGFLGLLGFRRRK</sequence>
<dbReference type="RefSeq" id="WP_107298178.1">
    <property type="nucleotide sequence ID" value="NZ_PYMB01000003.1"/>
</dbReference>